<comment type="subcellular location">
    <subcellularLocation>
        <location evidence="1">Cell outer membrane</location>
        <topology evidence="1">Multi-pass membrane protein</topology>
    </subcellularLocation>
</comment>
<organism evidence="9 10">
    <name type="scientific">endosymbiont of Ridgeia piscesae</name>
    <dbReference type="NCBI Taxonomy" id="54398"/>
    <lineage>
        <taxon>Bacteria</taxon>
        <taxon>Pseudomonadati</taxon>
        <taxon>Pseudomonadota</taxon>
        <taxon>Gammaproteobacteria</taxon>
        <taxon>sulfur-oxidizing symbionts</taxon>
    </lineage>
</organism>
<feature type="signal peptide" evidence="8">
    <location>
        <begin position="1"/>
        <end position="24"/>
    </location>
</feature>
<evidence type="ECO:0000256" key="3">
    <source>
        <dbReference type="ARBA" id="ARBA00022452"/>
    </source>
</evidence>
<dbReference type="GO" id="GO:0009279">
    <property type="term" value="C:cell outer membrane"/>
    <property type="evidence" value="ECO:0007669"/>
    <property type="project" value="UniProtKB-SubCell"/>
</dbReference>
<gene>
    <name evidence="9" type="ORF">Ga0074115_11536</name>
</gene>
<evidence type="ECO:0000256" key="8">
    <source>
        <dbReference type="SAM" id="SignalP"/>
    </source>
</evidence>
<proteinExistence type="inferred from homology"/>
<keyword evidence="3" id="KW-1134">Transmembrane beta strand</keyword>
<keyword evidence="6" id="KW-0472">Membrane</keyword>
<keyword evidence="5 8" id="KW-0732">Signal</keyword>
<keyword evidence="4" id="KW-0812">Transmembrane</keyword>
<dbReference type="InterPro" id="IPR005017">
    <property type="entry name" value="OMPP1/FadL/TodX"/>
</dbReference>
<evidence type="ECO:0000256" key="1">
    <source>
        <dbReference type="ARBA" id="ARBA00004571"/>
    </source>
</evidence>
<reference evidence="9 10" key="1">
    <citation type="submission" date="2015-11" db="EMBL/GenBank/DDBJ databases">
        <title>The genome of Candidatus Endoriftia persephone in Ridgeia piscesae and population structure of the North Eastern Pacific vestimentiferan symbionts.</title>
        <authorList>
            <person name="Perez M."/>
            <person name="Juniper K.S."/>
        </authorList>
    </citation>
    <scope>NUCLEOTIDE SEQUENCE [LARGE SCALE GENOMIC DNA]</scope>
    <source>
        <strain evidence="9">Ind11</strain>
    </source>
</reference>
<dbReference type="PANTHER" id="PTHR35093">
    <property type="entry name" value="OUTER MEMBRANE PROTEIN NMB0088-RELATED"/>
    <property type="match status" value="1"/>
</dbReference>
<evidence type="ECO:0000256" key="4">
    <source>
        <dbReference type="ARBA" id="ARBA00022692"/>
    </source>
</evidence>
<dbReference type="Gene3D" id="2.40.160.60">
    <property type="entry name" value="Outer membrane protein transport protein (OMPP1/FadL/TodX)"/>
    <property type="match status" value="1"/>
</dbReference>
<dbReference type="PANTHER" id="PTHR35093:SF8">
    <property type="entry name" value="OUTER MEMBRANE PROTEIN NMB0088-RELATED"/>
    <property type="match status" value="1"/>
</dbReference>
<comment type="similarity">
    <text evidence="2">Belongs to the OmpP1/FadL family.</text>
</comment>
<dbReference type="AlphaFoldDB" id="A0A0T5YXB6"/>
<name>A0A0T5YXB6_9GAMM</name>
<sequence length="392" mass="42165">MLIKRRKNTLAIALLGSLPMAANATNGDQVLGITATQWGMGGAVVAAPQDTGTVLTNPAGIAELGIEEVRFDLSPGFLNPPREVNGNESDSNLFFMPSGTAAFKVNDRLYFGLGMAAISGFGVDFPDAFPLPNDQQFVTTKGFFKLAPTVAYKVSDKLSLGGSINIGYQSLALSNPSFTFSQNQKFGFGVSLGAVYHINDKMQLGASWISKTNVSEHEFNTAAGKFELDMDMPQSFALGFAFHPLDGMLIELDAKWINFSDTMGSVNISHPAGYTPGDFGLTVPTALNFGWDDQLVLALGVQKEINPKTTVRFGINYAEAPFDEEDVDNNLGSVAIPELHISLGMTRKLSDRISGSLSYTYAFENELTSNTGSGNTISIQQNIVYLQLSYAL</sequence>
<comment type="caution">
    <text evidence="9">The sequence shown here is derived from an EMBL/GenBank/DDBJ whole genome shotgun (WGS) entry which is preliminary data.</text>
</comment>
<keyword evidence="7" id="KW-0998">Cell outer membrane</keyword>
<evidence type="ECO:0000313" key="10">
    <source>
        <dbReference type="Proteomes" id="UP000051634"/>
    </source>
</evidence>
<keyword evidence="10" id="KW-1185">Reference proteome</keyword>
<dbReference type="OrthoDB" id="19849at2"/>
<dbReference type="GO" id="GO:0015483">
    <property type="term" value="F:long-chain fatty acid transporting porin activity"/>
    <property type="evidence" value="ECO:0007669"/>
    <property type="project" value="TreeGrafter"/>
</dbReference>
<feature type="chain" id="PRO_5006667056" evidence="8">
    <location>
        <begin position="25"/>
        <end position="392"/>
    </location>
</feature>
<evidence type="ECO:0000256" key="7">
    <source>
        <dbReference type="ARBA" id="ARBA00023237"/>
    </source>
</evidence>
<dbReference type="EMBL" id="LDXT01000082">
    <property type="protein sequence ID" value="KRT55213.1"/>
    <property type="molecule type" value="Genomic_DNA"/>
</dbReference>
<protein>
    <submittedName>
        <fullName evidence="9">Long-chain fatty acid transport protein</fullName>
    </submittedName>
</protein>
<evidence type="ECO:0000256" key="2">
    <source>
        <dbReference type="ARBA" id="ARBA00008163"/>
    </source>
</evidence>
<evidence type="ECO:0000256" key="6">
    <source>
        <dbReference type="ARBA" id="ARBA00023136"/>
    </source>
</evidence>
<evidence type="ECO:0000313" key="9">
    <source>
        <dbReference type="EMBL" id="KRT55213.1"/>
    </source>
</evidence>
<dbReference type="Pfam" id="PF03349">
    <property type="entry name" value="Toluene_X"/>
    <property type="match status" value="1"/>
</dbReference>
<accession>A0A0T5YXB6</accession>
<evidence type="ECO:0000256" key="5">
    <source>
        <dbReference type="ARBA" id="ARBA00022729"/>
    </source>
</evidence>
<dbReference type="SUPFAM" id="SSF56935">
    <property type="entry name" value="Porins"/>
    <property type="match status" value="1"/>
</dbReference>
<dbReference type="Proteomes" id="UP000051634">
    <property type="component" value="Unassembled WGS sequence"/>
</dbReference>